<reference evidence="1" key="1">
    <citation type="submission" date="2005-10" db="EMBL/GenBank/DDBJ databases">
        <authorList>
            <person name="Loftus B.J."/>
            <person name="Nene V.M."/>
            <person name="Hannick L.I."/>
            <person name="Bidwell S."/>
            <person name="Haas B."/>
            <person name="Amedeo P."/>
            <person name="Orvis J."/>
            <person name="Wortman J.R."/>
            <person name="White O.R."/>
            <person name="Salzberg S."/>
            <person name="Shumway M."/>
            <person name="Koo H."/>
            <person name="Zhao Y."/>
            <person name="Holmes M."/>
            <person name="Miller J."/>
            <person name="Schatz M."/>
            <person name="Pop M."/>
            <person name="Pai G."/>
            <person name="Utterback T."/>
            <person name="Rogers Y.-H."/>
            <person name="Kravitz S."/>
            <person name="Fraser C.M."/>
        </authorList>
    </citation>
    <scope>NUCLEOTIDE SEQUENCE</scope>
    <source>
        <strain evidence="1">Liverpool</strain>
    </source>
</reference>
<protein>
    <submittedName>
        <fullName evidence="1">AAEL001388-PA</fullName>
    </submittedName>
</protein>
<dbReference type="EMBL" id="CH477216">
    <property type="protein sequence ID" value="EAT47522.1"/>
    <property type="molecule type" value="Genomic_DNA"/>
</dbReference>
<reference evidence="1" key="2">
    <citation type="journal article" date="2007" name="Science">
        <title>Genome sequence of Aedes aegypti, a major arbovirus vector.</title>
        <authorList>
            <person name="Nene V."/>
            <person name="Wortman J.R."/>
            <person name="Lawson D."/>
            <person name="Haas B."/>
            <person name="Kodira C."/>
            <person name="Tu Z.J."/>
            <person name="Loftus B."/>
            <person name="Xi Z."/>
            <person name="Megy K."/>
            <person name="Grabherr M."/>
            <person name="Ren Q."/>
            <person name="Zdobnov E.M."/>
            <person name="Lobo N.F."/>
            <person name="Campbell K.S."/>
            <person name="Brown S.E."/>
            <person name="Bonaldo M.F."/>
            <person name="Zhu J."/>
            <person name="Sinkins S.P."/>
            <person name="Hogenkamp D.G."/>
            <person name="Amedeo P."/>
            <person name="Arensburger P."/>
            <person name="Atkinson P.W."/>
            <person name="Bidwell S."/>
            <person name="Biedler J."/>
            <person name="Birney E."/>
            <person name="Bruggner R.V."/>
            <person name="Costas J."/>
            <person name="Coy M.R."/>
            <person name="Crabtree J."/>
            <person name="Crawford M."/>
            <person name="Debruyn B."/>
            <person name="Decaprio D."/>
            <person name="Eiglmeier K."/>
            <person name="Eisenstadt E."/>
            <person name="El-Dorry H."/>
            <person name="Gelbart W.M."/>
            <person name="Gomes S.L."/>
            <person name="Hammond M."/>
            <person name="Hannick L.I."/>
            <person name="Hogan J.R."/>
            <person name="Holmes M.H."/>
            <person name="Jaffe D."/>
            <person name="Johnston J.S."/>
            <person name="Kennedy R.C."/>
            <person name="Koo H."/>
            <person name="Kravitz S."/>
            <person name="Kriventseva E.V."/>
            <person name="Kulp D."/>
            <person name="Labutti K."/>
            <person name="Lee E."/>
            <person name="Li S."/>
            <person name="Lovin D.D."/>
            <person name="Mao C."/>
            <person name="Mauceli E."/>
            <person name="Menck C.F."/>
            <person name="Miller J.R."/>
            <person name="Montgomery P."/>
            <person name="Mori A."/>
            <person name="Nascimento A.L."/>
            <person name="Naveira H.F."/>
            <person name="Nusbaum C."/>
            <person name="O'leary S."/>
            <person name="Orvis J."/>
            <person name="Pertea M."/>
            <person name="Quesneville H."/>
            <person name="Reidenbach K.R."/>
            <person name="Rogers Y.H."/>
            <person name="Roth C.W."/>
            <person name="Schneider J.R."/>
            <person name="Schatz M."/>
            <person name="Shumway M."/>
            <person name="Stanke M."/>
            <person name="Stinson E.O."/>
            <person name="Tubio J.M."/>
            <person name="Vanzee J.P."/>
            <person name="Verjovski-Almeida S."/>
            <person name="Werner D."/>
            <person name="White O."/>
            <person name="Wyder S."/>
            <person name="Zeng Q."/>
            <person name="Zhao Q."/>
            <person name="Zhao Y."/>
            <person name="Hill C.A."/>
            <person name="Raikhel A.S."/>
            <person name="Soares M.B."/>
            <person name="Knudson D.L."/>
            <person name="Lee N.H."/>
            <person name="Galagan J."/>
            <person name="Salzberg S.L."/>
            <person name="Paulsen I.T."/>
            <person name="Dimopoulos G."/>
            <person name="Collins F.H."/>
            <person name="Birren B."/>
            <person name="Fraser-Liggett C.M."/>
            <person name="Severson D.W."/>
        </authorList>
    </citation>
    <scope>NUCLEOTIDE SEQUENCE [LARGE SCALE GENOMIC DNA]</scope>
    <source>
        <strain evidence="1">Liverpool</strain>
    </source>
</reference>
<name>Q17LE0_AEDAE</name>
<sequence length="305" mass="34290">MSVQTVTQKVTYLFLQKNTITFYSYINQIQRTRVISLVLQVGRHKVQKLHKHLEPDEASSVGGEGSQHDRSYALIQCQRAFVLHQLSEYIANAIPVGSFRGRLQSRFEHIGRHSDGPVGNTCHSSGKDRYEQSLSGVVLLALFWRESLLHVFVREEIHSRCRNVSKQGGKRSLVDTADSSLGVKLLRTVYHAVVFLGHVTALLNLQQALDPFSRGHHSCREHSRERSSGKQLKVTQFFVRSGLLQSLSHAKSEEAHGKDWRHASYRSGHSFVQPSEPLVADCLLGAVQSSGIHRALTSCREGHRL</sequence>
<evidence type="ECO:0000313" key="2">
    <source>
        <dbReference type="Proteomes" id="UP000682892"/>
    </source>
</evidence>
<evidence type="ECO:0000313" key="1">
    <source>
        <dbReference type="EMBL" id="EAT47522.1"/>
    </source>
</evidence>
<reference evidence="1" key="3">
    <citation type="submission" date="2012-09" db="EMBL/GenBank/DDBJ databases">
        <authorList>
            <consortium name="VectorBase"/>
        </authorList>
    </citation>
    <scope>NUCLEOTIDE SEQUENCE</scope>
    <source>
        <strain evidence="1">Liverpool</strain>
    </source>
</reference>
<proteinExistence type="predicted"/>
<gene>
    <name evidence="1" type="ORF">AaeL_AAEL001388</name>
</gene>
<dbReference type="PaxDb" id="7159-AAEL001388-PA"/>
<accession>Q17LE0</accession>
<dbReference type="AlphaFoldDB" id="Q17LE0"/>
<organism evidence="1 2">
    <name type="scientific">Aedes aegypti</name>
    <name type="common">Yellowfever mosquito</name>
    <name type="synonym">Culex aegypti</name>
    <dbReference type="NCBI Taxonomy" id="7159"/>
    <lineage>
        <taxon>Eukaryota</taxon>
        <taxon>Metazoa</taxon>
        <taxon>Ecdysozoa</taxon>
        <taxon>Arthropoda</taxon>
        <taxon>Hexapoda</taxon>
        <taxon>Insecta</taxon>
        <taxon>Pterygota</taxon>
        <taxon>Neoptera</taxon>
        <taxon>Endopterygota</taxon>
        <taxon>Diptera</taxon>
        <taxon>Nematocera</taxon>
        <taxon>Culicoidea</taxon>
        <taxon>Culicidae</taxon>
        <taxon>Culicinae</taxon>
        <taxon>Aedini</taxon>
        <taxon>Aedes</taxon>
        <taxon>Stegomyia</taxon>
    </lineage>
</organism>
<dbReference type="Proteomes" id="UP000682892">
    <property type="component" value="Unassembled WGS sequence"/>
</dbReference>